<evidence type="ECO:0000313" key="1">
    <source>
        <dbReference type="EMBL" id="MBC5727718.1"/>
    </source>
</evidence>
<comment type="caution">
    <text evidence="1">The sequence shown here is derived from an EMBL/GenBank/DDBJ whole genome shotgun (WGS) entry which is preliminary data.</text>
</comment>
<evidence type="ECO:0000313" key="2">
    <source>
        <dbReference type="Proteomes" id="UP000636755"/>
    </source>
</evidence>
<accession>A0ABR7HJK5</accession>
<dbReference type="InterPro" id="IPR009057">
    <property type="entry name" value="Homeodomain-like_sf"/>
</dbReference>
<dbReference type="Proteomes" id="UP000636755">
    <property type="component" value="Unassembled WGS sequence"/>
</dbReference>
<dbReference type="EMBL" id="JACOPS010000001">
    <property type="protein sequence ID" value="MBC5727718.1"/>
    <property type="molecule type" value="Genomic_DNA"/>
</dbReference>
<dbReference type="SUPFAM" id="SSF46689">
    <property type="entry name" value="Homeodomain-like"/>
    <property type="match status" value="1"/>
</dbReference>
<organism evidence="1 2">
    <name type="scientific">Ruminococcus intestinalis</name>
    <dbReference type="NCBI Taxonomy" id="2763066"/>
    <lineage>
        <taxon>Bacteria</taxon>
        <taxon>Bacillati</taxon>
        <taxon>Bacillota</taxon>
        <taxon>Clostridia</taxon>
        <taxon>Eubacteriales</taxon>
        <taxon>Oscillospiraceae</taxon>
        <taxon>Ruminococcus</taxon>
    </lineage>
</organism>
<sequence length="91" mass="10520">MDKNQQKCTTLNGVYETMSEIIGFDNVVKLYENFKGSQINFPTRLFSKEFVLEEALKAYDGTSESINLIATKYSYSERTIRKLLKNHLNSI</sequence>
<evidence type="ECO:0008006" key="3">
    <source>
        <dbReference type="Google" id="ProtNLM"/>
    </source>
</evidence>
<gene>
    <name evidence="1" type="ORF">H8R91_04100</name>
</gene>
<reference evidence="1 2" key="1">
    <citation type="submission" date="2020-08" db="EMBL/GenBank/DDBJ databases">
        <title>Genome public.</title>
        <authorList>
            <person name="Liu C."/>
            <person name="Sun Q."/>
        </authorList>
    </citation>
    <scope>NUCLEOTIDE SEQUENCE [LARGE SCALE GENOMIC DNA]</scope>
    <source>
        <strain evidence="1 2">NSJ-71</strain>
    </source>
</reference>
<protein>
    <recommendedName>
        <fullName evidence="3">Mor transcription activator family protein</fullName>
    </recommendedName>
</protein>
<name>A0ABR7HJK5_9FIRM</name>
<keyword evidence="2" id="KW-1185">Reference proteome</keyword>
<proteinExistence type="predicted"/>